<gene>
    <name evidence="9" type="ORF">FDP41_000739</name>
</gene>
<keyword evidence="5 6" id="KW-0067">ATP-binding</keyword>
<dbReference type="Pfam" id="PF00069">
    <property type="entry name" value="Pkinase"/>
    <property type="match status" value="1"/>
</dbReference>
<sequence length="555" mass="63516">MSSNHHHQDEERRQGLTSDDDHHDDGNWIHSDPMLENSPSCQSSSSSGSSPSSTSMTQVDSGCTIISDEVEQQQSSLNHHRRKSSTTTPTTKHKSLKIQIDSPIDSAVTTIQTKPPQPSTVELFTNTTTPQSKKMFYCKYLKYKGSYDTTVLLPERYIPDLKHTMEGELVKALGIGSFGIVFKAFDNQNGGKEVAIKKIGDVFSKLHRKHLLREIKIMKLLNGHPNIVKLVDMYITGNQNSPHLEIIGSLSPSVFGGEGFYSPSQLEEFPVEVQDLYIVLEFMKDGNLANFMSNSRILQETISPEITRNIMCQILCGLNYMHSFNIIHRDLKPENLLMDGERVVLADFGLSKKQQTEKGSSYVCFRYYRPPEVVMQYHQQTTAIDAFSIGCIFFELLCLEHGLFKYKELFRVNGVLDHLHKFCEVLGYPSLHDLKGTDKSIQYFQSKLDPNKYQHRRPLLDEICTNFHPLEADLLKGMLRWNPESRLTIKQALQHEYFASCIYLQNDALLKAKEIDENSLEVNDDDDQLFSIFKHVFYEEILSFRDESLKCMTTR</sequence>
<dbReference type="FunFam" id="1.10.510.10:FF:000624">
    <property type="entry name" value="Mitogen-activated protein kinase"/>
    <property type="match status" value="1"/>
</dbReference>
<dbReference type="InterPro" id="IPR017441">
    <property type="entry name" value="Protein_kinase_ATP_BS"/>
</dbReference>
<dbReference type="VEuPathDB" id="AmoebaDB:NfTy_031540"/>
<evidence type="ECO:0000256" key="1">
    <source>
        <dbReference type="ARBA" id="ARBA00022527"/>
    </source>
</evidence>
<proteinExistence type="predicted"/>
<dbReference type="PROSITE" id="PS00108">
    <property type="entry name" value="PROTEIN_KINASE_ST"/>
    <property type="match status" value="1"/>
</dbReference>
<dbReference type="SUPFAM" id="SSF56112">
    <property type="entry name" value="Protein kinase-like (PK-like)"/>
    <property type="match status" value="1"/>
</dbReference>
<evidence type="ECO:0000256" key="5">
    <source>
        <dbReference type="ARBA" id="ARBA00022840"/>
    </source>
</evidence>
<dbReference type="EMBL" id="VFQX01000002">
    <property type="protein sequence ID" value="KAF0984840.1"/>
    <property type="molecule type" value="Genomic_DNA"/>
</dbReference>
<dbReference type="VEuPathDB" id="AmoebaDB:NF0107730"/>
<evidence type="ECO:0000259" key="8">
    <source>
        <dbReference type="PROSITE" id="PS50011"/>
    </source>
</evidence>
<evidence type="ECO:0000256" key="2">
    <source>
        <dbReference type="ARBA" id="ARBA00022679"/>
    </source>
</evidence>
<dbReference type="InterPro" id="IPR000719">
    <property type="entry name" value="Prot_kinase_dom"/>
</dbReference>
<evidence type="ECO:0000256" key="7">
    <source>
        <dbReference type="SAM" id="MobiDB-lite"/>
    </source>
</evidence>
<dbReference type="GeneID" id="68107957"/>
<comment type="caution">
    <text evidence="9">The sequence shown here is derived from an EMBL/GenBank/DDBJ whole genome shotgun (WGS) entry which is preliminary data.</text>
</comment>
<dbReference type="RefSeq" id="XP_044569553.1">
    <property type="nucleotide sequence ID" value="XM_044711129.1"/>
</dbReference>
<dbReference type="AlphaFoldDB" id="A0A6A5CH56"/>
<protein>
    <recommendedName>
        <fullName evidence="8">Protein kinase domain-containing protein</fullName>
    </recommendedName>
</protein>
<evidence type="ECO:0000256" key="4">
    <source>
        <dbReference type="ARBA" id="ARBA00022777"/>
    </source>
</evidence>
<name>A0A6A5CH56_NAEFO</name>
<evidence type="ECO:0000256" key="6">
    <source>
        <dbReference type="PROSITE-ProRule" id="PRU10141"/>
    </source>
</evidence>
<dbReference type="GO" id="GO:0005524">
    <property type="term" value="F:ATP binding"/>
    <property type="evidence" value="ECO:0007669"/>
    <property type="project" value="UniProtKB-UniRule"/>
</dbReference>
<dbReference type="Proteomes" id="UP000444721">
    <property type="component" value="Unassembled WGS sequence"/>
</dbReference>
<keyword evidence="10" id="KW-1185">Reference proteome</keyword>
<keyword evidence="3 6" id="KW-0547">Nucleotide-binding</keyword>
<accession>A0A6A5CH56</accession>
<dbReference type="InterPro" id="IPR011009">
    <property type="entry name" value="Kinase-like_dom_sf"/>
</dbReference>
<evidence type="ECO:0000313" key="10">
    <source>
        <dbReference type="Proteomes" id="UP000444721"/>
    </source>
</evidence>
<dbReference type="PROSITE" id="PS50011">
    <property type="entry name" value="PROTEIN_KINASE_DOM"/>
    <property type="match status" value="1"/>
</dbReference>
<organism evidence="9 10">
    <name type="scientific">Naegleria fowleri</name>
    <name type="common">Brain eating amoeba</name>
    <dbReference type="NCBI Taxonomy" id="5763"/>
    <lineage>
        <taxon>Eukaryota</taxon>
        <taxon>Discoba</taxon>
        <taxon>Heterolobosea</taxon>
        <taxon>Tetramitia</taxon>
        <taxon>Eutetramitia</taxon>
        <taxon>Vahlkampfiidae</taxon>
        <taxon>Naegleria</taxon>
    </lineage>
</organism>
<feature type="region of interest" description="Disordered" evidence="7">
    <location>
        <begin position="71"/>
        <end position="97"/>
    </location>
</feature>
<evidence type="ECO:0000256" key="3">
    <source>
        <dbReference type="ARBA" id="ARBA00022741"/>
    </source>
</evidence>
<feature type="compositionally biased region" description="Low complexity" evidence="7">
    <location>
        <begin position="38"/>
        <end position="55"/>
    </location>
</feature>
<feature type="region of interest" description="Disordered" evidence="7">
    <location>
        <begin position="1"/>
        <end position="59"/>
    </location>
</feature>
<keyword evidence="4" id="KW-0418">Kinase</keyword>
<feature type="domain" description="Protein kinase" evidence="8">
    <location>
        <begin position="167"/>
        <end position="498"/>
    </location>
</feature>
<reference evidence="9 10" key="1">
    <citation type="journal article" date="2019" name="Sci. Rep.">
        <title>Nanopore sequencing improves the draft genome of the human pathogenic amoeba Naegleria fowleri.</title>
        <authorList>
            <person name="Liechti N."/>
            <person name="Schurch N."/>
            <person name="Bruggmann R."/>
            <person name="Wittwer M."/>
        </authorList>
    </citation>
    <scope>NUCLEOTIDE SEQUENCE [LARGE SCALE GENOMIC DNA]</scope>
    <source>
        <strain evidence="9 10">ATCC 30894</strain>
    </source>
</reference>
<evidence type="ECO:0000313" key="9">
    <source>
        <dbReference type="EMBL" id="KAF0984840.1"/>
    </source>
</evidence>
<keyword evidence="1" id="KW-0723">Serine/threonine-protein kinase</keyword>
<feature type="compositionally biased region" description="Basic and acidic residues" evidence="7">
    <location>
        <begin position="1"/>
        <end position="27"/>
    </location>
</feature>
<dbReference type="GO" id="GO:0004674">
    <property type="term" value="F:protein serine/threonine kinase activity"/>
    <property type="evidence" value="ECO:0007669"/>
    <property type="project" value="UniProtKB-KW"/>
</dbReference>
<dbReference type="OrthoDB" id="4062651at2759"/>
<dbReference type="InterPro" id="IPR050117">
    <property type="entry name" value="MAPK"/>
</dbReference>
<dbReference type="SMART" id="SM00220">
    <property type="entry name" value="S_TKc"/>
    <property type="match status" value="1"/>
</dbReference>
<keyword evidence="2" id="KW-0808">Transferase</keyword>
<dbReference type="PANTHER" id="PTHR24055">
    <property type="entry name" value="MITOGEN-ACTIVATED PROTEIN KINASE"/>
    <property type="match status" value="1"/>
</dbReference>
<dbReference type="Gene3D" id="1.10.510.10">
    <property type="entry name" value="Transferase(Phosphotransferase) domain 1"/>
    <property type="match status" value="1"/>
</dbReference>
<dbReference type="VEuPathDB" id="AmoebaDB:FDP41_000739"/>
<dbReference type="Gene3D" id="3.30.200.20">
    <property type="entry name" value="Phosphorylase Kinase, domain 1"/>
    <property type="match status" value="1"/>
</dbReference>
<feature type="binding site" evidence="6">
    <location>
        <position position="198"/>
    </location>
    <ligand>
        <name>ATP</name>
        <dbReference type="ChEBI" id="CHEBI:30616"/>
    </ligand>
</feature>
<dbReference type="PROSITE" id="PS00107">
    <property type="entry name" value="PROTEIN_KINASE_ATP"/>
    <property type="match status" value="1"/>
</dbReference>
<dbReference type="InterPro" id="IPR008271">
    <property type="entry name" value="Ser/Thr_kinase_AS"/>
</dbReference>